<evidence type="ECO:0000313" key="2">
    <source>
        <dbReference type="Proteomes" id="UP000596276"/>
    </source>
</evidence>
<dbReference type="Proteomes" id="UP000596276">
    <property type="component" value="Chromosome 3"/>
</dbReference>
<dbReference type="VEuPathDB" id="FungiDB:F9C07_7439"/>
<protein>
    <submittedName>
        <fullName evidence="1">Uncharacterized protein</fullName>
    </submittedName>
</protein>
<sequence length="61" mass="6332">MRMGYPATITGSVLGRGSRGMPASGKKTKSGTGLVGFVVTRCKGVGISDHELRGFPMGGRY</sequence>
<gene>
    <name evidence="1" type="ORF">F9C07_7439</name>
</gene>
<proteinExistence type="predicted"/>
<reference evidence="2" key="1">
    <citation type="journal article" date="2021" name="G3 (Bethesda)">
        <title>Chromosome assembled and annotated genome sequence of Aspergillus flavus NRRL 3357.</title>
        <authorList>
            <person name="Skerker J.M."/>
            <person name="Pianalto K.M."/>
            <person name="Mondo S.J."/>
            <person name="Yang K."/>
            <person name="Arkin A.P."/>
            <person name="Keller N.P."/>
            <person name="Grigoriev I.V."/>
            <person name="Louise Glass N.L."/>
        </authorList>
    </citation>
    <scope>NUCLEOTIDE SEQUENCE [LARGE SCALE GENOMIC DNA]</scope>
    <source>
        <strain evidence="2">ATCC 200026 / FGSC A1120 / IAM 13836 / NRRL 3357 / JCM 12722 / SRRC 167</strain>
    </source>
</reference>
<dbReference type="AlphaFoldDB" id="A0A7U2QVY7"/>
<dbReference type="EMBL" id="CP044620">
    <property type="protein sequence ID" value="QRD86594.1"/>
    <property type="molecule type" value="Genomic_DNA"/>
</dbReference>
<keyword evidence="2" id="KW-1185">Reference proteome</keyword>
<accession>A0A7U2QVY7</accession>
<organism evidence="1 2">
    <name type="scientific">Aspergillus flavus (strain ATCC 200026 / FGSC A1120 / IAM 13836 / NRRL 3357 / JCM 12722 / SRRC 167)</name>
    <dbReference type="NCBI Taxonomy" id="332952"/>
    <lineage>
        <taxon>Eukaryota</taxon>
        <taxon>Fungi</taxon>
        <taxon>Dikarya</taxon>
        <taxon>Ascomycota</taxon>
        <taxon>Pezizomycotina</taxon>
        <taxon>Eurotiomycetes</taxon>
        <taxon>Eurotiomycetidae</taxon>
        <taxon>Eurotiales</taxon>
        <taxon>Aspergillaceae</taxon>
        <taxon>Aspergillus</taxon>
        <taxon>Aspergillus subgen. Circumdati</taxon>
    </lineage>
</organism>
<name>A0A7U2QVY7_ASPFN</name>
<evidence type="ECO:0000313" key="1">
    <source>
        <dbReference type="EMBL" id="QRD86594.1"/>
    </source>
</evidence>